<organism evidence="2 3">
    <name type="scientific">Myotis brandtii</name>
    <name type="common">Brandt's bat</name>
    <dbReference type="NCBI Taxonomy" id="109478"/>
    <lineage>
        <taxon>Eukaryota</taxon>
        <taxon>Metazoa</taxon>
        <taxon>Chordata</taxon>
        <taxon>Craniata</taxon>
        <taxon>Vertebrata</taxon>
        <taxon>Euteleostomi</taxon>
        <taxon>Mammalia</taxon>
        <taxon>Eutheria</taxon>
        <taxon>Laurasiatheria</taxon>
        <taxon>Chiroptera</taxon>
        <taxon>Yangochiroptera</taxon>
        <taxon>Vespertilionidae</taxon>
        <taxon>Myotis</taxon>
    </lineage>
</organism>
<reference evidence="2 3" key="1">
    <citation type="journal article" date="2013" name="Nat. Commun.">
        <title>Genome analysis reveals insights into physiology and longevity of the Brandt's bat Myotis brandtii.</title>
        <authorList>
            <person name="Seim I."/>
            <person name="Fang X."/>
            <person name="Xiong Z."/>
            <person name="Lobanov A.V."/>
            <person name="Huang Z."/>
            <person name="Ma S."/>
            <person name="Feng Y."/>
            <person name="Turanov A.A."/>
            <person name="Zhu Y."/>
            <person name="Lenz T.L."/>
            <person name="Gerashchenko M.V."/>
            <person name="Fan D."/>
            <person name="Hee Yim S."/>
            <person name="Yao X."/>
            <person name="Jordan D."/>
            <person name="Xiong Y."/>
            <person name="Ma Y."/>
            <person name="Lyapunov A.N."/>
            <person name="Chen G."/>
            <person name="Kulakova O.I."/>
            <person name="Sun Y."/>
            <person name="Lee S.G."/>
            <person name="Bronson R.T."/>
            <person name="Moskalev A.A."/>
            <person name="Sunyaev S.R."/>
            <person name="Zhang G."/>
            <person name="Krogh A."/>
            <person name="Wang J."/>
            <person name="Gladyshev V.N."/>
        </authorList>
    </citation>
    <scope>NUCLEOTIDE SEQUENCE [LARGE SCALE GENOMIC DNA]</scope>
</reference>
<name>S7ME56_MYOBR</name>
<gene>
    <name evidence="2" type="ORF">D623_10008180</name>
</gene>
<feature type="compositionally biased region" description="Basic residues" evidence="1">
    <location>
        <begin position="93"/>
        <end position="108"/>
    </location>
</feature>
<feature type="region of interest" description="Disordered" evidence="1">
    <location>
        <begin position="80"/>
        <end position="108"/>
    </location>
</feature>
<proteinExistence type="predicted"/>
<dbReference type="EMBL" id="KE161056">
    <property type="protein sequence ID" value="EPQ01470.1"/>
    <property type="molecule type" value="Genomic_DNA"/>
</dbReference>
<dbReference type="Proteomes" id="UP000052978">
    <property type="component" value="Unassembled WGS sequence"/>
</dbReference>
<evidence type="ECO:0000256" key="1">
    <source>
        <dbReference type="SAM" id="MobiDB-lite"/>
    </source>
</evidence>
<keyword evidence="3" id="KW-1185">Reference proteome</keyword>
<evidence type="ECO:0000313" key="2">
    <source>
        <dbReference type="EMBL" id="EPQ01470.1"/>
    </source>
</evidence>
<accession>S7ME56</accession>
<dbReference type="AlphaFoldDB" id="S7ME56"/>
<protein>
    <submittedName>
        <fullName evidence="2">Uncharacterized protein</fullName>
    </submittedName>
</protein>
<sequence>MGPDQNWVRWARHALDKSMHQANFNPISTGQGPHRCMRHDVRVQTMDFEVAFELYLRTVEKKKIRRPTWNICNKPGQGLMVRDGNSATETRWKPRGRNRKGIRAKSHS</sequence>
<evidence type="ECO:0000313" key="3">
    <source>
        <dbReference type="Proteomes" id="UP000052978"/>
    </source>
</evidence>